<sequence length="203" mass="22367">MPTSEVSAPFSIPSNVLSSADSVLAPERPLDGPLTPQLNDLFPWGFCCLPGPYQEMFRYQKAVWGYIHRELSRHKLRTSEARKDFISYYLAQVIKAGLRGLQRARCGGEGRRRGRGRVGGGWLSEMGRPKGPEPPQLSPGVDQDRGETELQHRPGTHAELPAERVLQELDAVLGTSRAIRCEDRGDCSTPALSSRRRSASAAS</sequence>
<accession>A0AC59ZWR8</accession>
<gene>
    <name evidence="1" type="ORF">MRATA1EN22A_LOCUS24039</name>
</gene>
<organism evidence="1 2">
    <name type="scientific">Rangifer tarandus platyrhynchus</name>
    <name type="common">Svalbard reindeer</name>
    <dbReference type="NCBI Taxonomy" id="3082113"/>
    <lineage>
        <taxon>Eukaryota</taxon>
        <taxon>Metazoa</taxon>
        <taxon>Chordata</taxon>
        <taxon>Craniata</taxon>
        <taxon>Vertebrata</taxon>
        <taxon>Euteleostomi</taxon>
        <taxon>Mammalia</taxon>
        <taxon>Eutheria</taxon>
        <taxon>Laurasiatheria</taxon>
        <taxon>Artiodactyla</taxon>
        <taxon>Ruminantia</taxon>
        <taxon>Pecora</taxon>
        <taxon>Cervidae</taxon>
        <taxon>Odocoileinae</taxon>
        <taxon>Rangifer</taxon>
    </lineage>
</organism>
<dbReference type="Proteomes" id="UP001162501">
    <property type="component" value="Chromosome 5"/>
</dbReference>
<evidence type="ECO:0000313" key="1">
    <source>
        <dbReference type="EMBL" id="CAN0525403.1"/>
    </source>
</evidence>
<dbReference type="EMBL" id="OX596089">
    <property type="protein sequence ID" value="CAN0525403.1"/>
    <property type="molecule type" value="Genomic_DNA"/>
</dbReference>
<reference evidence="1" key="2">
    <citation type="submission" date="2025-03" db="EMBL/GenBank/DDBJ databases">
        <authorList>
            <consortium name="ELIXIR-Norway"/>
            <consortium name="Elixir Norway"/>
        </authorList>
    </citation>
    <scope>NUCLEOTIDE SEQUENCE</scope>
</reference>
<reference evidence="1" key="1">
    <citation type="submission" date="2023-05" db="EMBL/GenBank/DDBJ databases">
        <authorList>
            <consortium name="ELIXIR-Norway"/>
        </authorList>
    </citation>
    <scope>NUCLEOTIDE SEQUENCE</scope>
</reference>
<proteinExistence type="predicted"/>
<evidence type="ECO:0000313" key="2">
    <source>
        <dbReference type="Proteomes" id="UP001162501"/>
    </source>
</evidence>
<name>A0AC59ZWR8_RANTA</name>
<protein>
    <submittedName>
        <fullName evidence="1">Uncharacterized protein</fullName>
    </submittedName>
</protein>